<reference evidence="2" key="1">
    <citation type="journal article" date="2023" name="Commun. Biol.">
        <title>Genome analysis of Parmales, the sister group of diatoms, reveals the evolutionary specialization of diatoms from phago-mixotrophs to photoautotrophs.</title>
        <authorList>
            <person name="Ban H."/>
            <person name="Sato S."/>
            <person name="Yoshikawa S."/>
            <person name="Yamada K."/>
            <person name="Nakamura Y."/>
            <person name="Ichinomiya M."/>
            <person name="Sato N."/>
            <person name="Blanc-Mathieu R."/>
            <person name="Endo H."/>
            <person name="Kuwata A."/>
            <person name="Ogata H."/>
        </authorList>
    </citation>
    <scope>NUCLEOTIDE SEQUENCE [LARGE SCALE GENOMIC DNA]</scope>
    <source>
        <strain evidence="2">NIES 3700</strain>
    </source>
</reference>
<protein>
    <recommendedName>
        <fullName evidence="3">Leucine-rich repeat domain-containing protein</fullName>
    </recommendedName>
</protein>
<organism evidence="1 2">
    <name type="scientific">Triparma laevis f. longispina</name>
    <dbReference type="NCBI Taxonomy" id="1714387"/>
    <lineage>
        <taxon>Eukaryota</taxon>
        <taxon>Sar</taxon>
        <taxon>Stramenopiles</taxon>
        <taxon>Ochrophyta</taxon>
        <taxon>Bolidophyceae</taxon>
        <taxon>Parmales</taxon>
        <taxon>Triparmaceae</taxon>
        <taxon>Triparma</taxon>
    </lineage>
</organism>
<dbReference type="SUPFAM" id="SSF52058">
    <property type="entry name" value="L domain-like"/>
    <property type="match status" value="1"/>
</dbReference>
<dbReference type="OrthoDB" id="10264456at2759"/>
<gene>
    <name evidence="1" type="ORF">TrLO_g13791</name>
</gene>
<dbReference type="PANTHER" id="PTHR45661:SF3">
    <property type="entry name" value="IG-LIKE DOMAIN-CONTAINING PROTEIN"/>
    <property type="match status" value="1"/>
</dbReference>
<proteinExistence type="predicted"/>
<dbReference type="InterPro" id="IPR032675">
    <property type="entry name" value="LRR_dom_sf"/>
</dbReference>
<dbReference type="InterPro" id="IPR026906">
    <property type="entry name" value="LRR_5"/>
</dbReference>
<evidence type="ECO:0000313" key="2">
    <source>
        <dbReference type="Proteomes" id="UP001165122"/>
    </source>
</evidence>
<evidence type="ECO:0000313" key="1">
    <source>
        <dbReference type="EMBL" id="GMI10604.1"/>
    </source>
</evidence>
<dbReference type="Proteomes" id="UP001165122">
    <property type="component" value="Unassembled WGS sequence"/>
</dbReference>
<dbReference type="PANTHER" id="PTHR45661">
    <property type="entry name" value="SURFACE ANTIGEN"/>
    <property type="match status" value="1"/>
</dbReference>
<dbReference type="Gene3D" id="3.80.10.10">
    <property type="entry name" value="Ribonuclease Inhibitor"/>
    <property type="match status" value="1"/>
</dbReference>
<sequence length="250" mass="28720">MSTSNTFLETEDFKRYLLPYVTHDTLPALLDTSVTWRRVLHAFCEKLSLKTHDGNNVRLFQRNEDTGYRHHRKVIFYRNIAQIGDRACGFEVNLRNVDIPDGVESIGESAFYQCINIINVTFPPTLKRIGERAFYNCTALENVDLLYTNLQKIDSFAFEGCDNLRSLVLPDVTQTLALGNLVFHRCLALVPSTVDLTESPRVVTFLRLPEDDRRKLFGKDHAFWNDSDEEFGAGEEGGFDEFENFNEGDY</sequence>
<evidence type="ECO:0008006" key="3">
    <source>
        <dbReference type="Google" id="ProtNLM"/>
    </source>
</evidence>
<comment type="caution">
    <text evidence="1">The sequence shown here is derived from an EMBL/GenBank/DDBJ whole genome shotgun (WGS) entry which is preliminary data.</text>
</comment>
<dbReference type="InterPro" id="IPR053139">
    <property type="entry name" value="Surface_bspA-like"/>
</dbReference>
<name>A0A9W7FEG7_9STRA</name>
<dbReference type="EMBL" id="BRXW01000151">
    <property type="protein sequence ID" value="GMI10604.1"/>
    <property type="molecule type" value="Genomic_DNA"/>
</dbReference>
<accession>A0A9W7FEG7</accession>
<keyword evidence="2" id="KW-1185">Reference proteome</keyword>
<dbReference type="Pfam" id="PF13306">
    <property type="entry name" value="LRR_5"/>
    <property type="match status" value="1"/>
</dbReference>
<dbReference type="AlphaFoldDB" id="A0A9W7FEG7"/>